<keyword evidence="3" id="KW-1003">Cell membrane</keyword>
<dbReference type="InterPro" id="IPR006685">
    <property type="entry name" value="MscS_channel_2nd"/>
</dbReference>
<dbReference type="Gene3D" id="3.30.70.100">
    <property type="match status" value="1"/>
</dbReference>
<dbReference type="InterPro" id="IPR049278">
    <property type="entry name" value="MS_channel_C"/>
</dbReference>
<evidence type="ECO:0008006" key="12">
    <source>
        <dbReference type="Google" id="ProtNLM"/>
    </source>
</evidence>
<dbReference type="AlphaFoldDB" id="A0A0H1R8E2"/>
<dbReference type="Gene3D" id="2.30.30.60">
    <property type="match status" value="1"/>
</dbReference>
<protein>
    <recommendedName>
        <fullName evidence="12">Mechanosensitive ion channel protein MscS</fullName>
    </recommendedName>
</protein>
<feature type="domain" description="Mechanosensitive ion channel MscS C-terminal" evidence="9">
    <location>
        <begin position="338"/>
        <end position="419"/>
    </location>
</feature>
<evidence type="ECO:0000313" key="11">
    <source>
        <dbReference type="Proteomes" id="UP000035489"/>
    </source>
</evidence>
<evidence type="ECO:0000259" key="8">
    <source>
        <dbReference type="Pfam" id="PF00924"/>
    </source>
</evidence>
<evidence type="ECO:0000259" key="9">
    <source>
        <dbReference type="Pfam" id="PF21082"/>
    </source>
</evidence>
<dbReference type="Pfam" id="PF00924">
    <property type="entry name" value="MS_channel_2nd"/>
    <property type="match status" value="1"/>
</dbReference>
<dbReference type="PANTHER" id="PTHR30347:SF1">
    <property type="entry name" value="MECHANOSENSITIVE CHANNEL MSCK"/>
    <property type="match status" value="1"/>
</dbReference>
<comment type="subcellular location">
    <subcellularLocation>
        <location evidence="1">Cell membrane</location>
        <topology evidence="1">Multi-pass membrane protein</topology>
    </subcellularLocation>
</comment>
<dbReference type="OrthoDB" id="9799209at2"/>
<sequence>MQPSIDASAFFAWLESGIAWLFNELFTATNIVYTAMQIPAVVATGFAAWWVHDFVHPLVLQRIERSSANAFSQMMLSKLASLVLPLLWLLGLALAMGLAAKFGWPYNVVRIAINLLAAWIVIWLASIAVRNPLWSRAIMVSAYAIAALNILHLLTPTMDVLDSLSVTFGDLRVSVLTVLRGMLSLAVLLWIAMLISGILERRIQRLPNFTPSVQVLIGKLFKATVITIAIVVSLAGVGIDLTAIAVFSGAVGVGIGFGLQKVVSNLISGIIVLMDRSIKPGDVIQIGDTYGWVSSLGARYVAIETRDGTEFLIPNEDVVTKQVTNWTHRNDLVRLKAKVPVSFKADVPKALELMTAAAAESPRVLCEPQPTALMLGFGDYAIHLELRFWIKDAQNGVRNVTSEVLLETLKLFHQHGVEIPLPQRDVYVHGAAVDQPPAFRVAAPT</sequence>
<proteinExistence type="inferred from homology"/>
<organism evidence="10 11">
    <name type="scientific">Microvirga vignae</name>
    <dbReference type="NCBI Taxonomy" id="1225564"/>
    <lineage>
        <taxon>Bacteria</taxon>
        <taxon>Pseudomonadati</taxon>
        <taxon>Pseudomonadota</taxon>
        <taxon>Alphaproteobacteria</taxon>
        <taxon>Hyphomicrobiales</taxon>
        <taxon>Methylobacteriaceae</taxon>
        <taxon>Microvirga</taxon>
    </lineage>
</organism>
<dbReference type="InterPro" id="IPR011066">
    <property type="entry name" value="MscS_channel_C_sf"/>
</dbReference>
<reference evidence="10 11" key="1">
    <citation type="submission" date="2015-05" db="EMBL/GenBank/DDBJ databases">
        <title>Draft genome sequence of Microvirga vignae strain BR3299, a novel nitrogen fixing bacteria isolated from Brazil semi-aired region.</title>
        <authorList>
            <person name="Zilli J.E."/>
            <person name="Passos S.R."/>
            <person name="Leite J."/>
            <person name="Baldani J.I."/>
            <person name="Xavier G.R."/>
            <person name="Rumjaneck N.G."/>
            <person name="Simoes-Araujo J.L."/>
        </authorList>
    </citation>
    <scope>NUCLEOTIDE SEQUENCE [LARGE SCALE GENOMIC DNA]</scope>
    <source>
        <strain evidence="10 11">BR3299</strain>
    </source>
</reference>
<evidence type="ECO:0000256" key="5">
    <source>
        <dbReference type="ARBA" id="ARBA00022989"/>
    </source>
</evidence>
<feature type="transmembrane region" description="Helical" evidence="7">
    <location>
        <begin position="137"/>
        <end position="155"/>
    </location>
</feature>
<dbReference type="Gene3D" id="1.10.287.1260">
    <property type="match status" value="1"/>
</dbReference>
<feature type="transmembrane region" description="Helical" evidence="7">
    <location>
        <begin position="104"/>
        <end position="125"/>
    </location>
</feature>
<dbReference type="InterPro" id="IPR052702">
    <property type="entry name" value="MscS-like_channel"/>
</dbReference>
<keyword evidence="5 7" id="KW-1133">Transmembrane helix</keyword>
<feature type="domain" description="Mechanosensitive ion channel MscS" evidence="8">
    <location>
        <begin position="262"/>
        <end position="328"/>
    </location>
</feature>
<evidence type="ECO:0000256" key="2">
    <source>
        <dbReference type="ARBA" id="ARBA00008017"/>
    </source>
</evidence>
<dbReference type="Proteomes" id="UP000035489">
    <property type="component" value="Unassembled WGS sequence"/>
</dbReference>
<dbReference type="InterPro" id="IPR010920">
    <property type="entry name" value="LSM_dom_sf"/>
</dbReference>
<feature type="transmembrane region" description="Helical" evidence="7">
    <location>
        <begin position="220"/>
        <end position="239"/>
    </location>
</feature>
<keyword evidence="11" id="KW-1185">Reference proteome</keyword>
<feature type="transmembrane region" description="Helical" evidence="7">
    <location>
        <begin position="245"/>
        <end position="273"/>
    </location>
</feature>
<name>A0A0H1R8E2_9HYPH</name>
<keyword evidence="4 7" id="KW-0812">Transmembrane</keyword>
<evidence type="ECO:0000256" key="6">
    <source>
        <dbReference type="ARBA" id="ARBA00023136"/>
    </source>
</evidence>
<evidence type="ECO:0000313" key="10">
    <source>
        <dbReference type="EMBL" id="KLK91314.1"/>
    </source>
</evidence>
<feature type="transmembrane region" description="Helical" evidence="7">
    <location>
        <begin position="76"/>
        <end position="98"/>
    </location>
</feature>
<evidence type="ECO:0000256" key="7">
    <source>
        <dbReference type="SAM" id="Phobius"/>
    </source>
</evidence>
<dbReference type="RefSeq" id="WP_047190946.1">
    <property type="nucleotide sequence ID" value="NZ_LCYG01000056.1"/>
</dbReference>
<comment type="similarity">
    <text evidence="2">Belongs to the MscS (TC 1.A.23) family.</text>
</comment>
<dbReference type="SUPFAM" id="SSF50182">
    <property type="entry name" value="Sm-like ribonucleoproteins"/>
    <property type="match status" value="1"/>
</dbReference>
<feature type="transmembrane region" description="Helical" evidence="7">
    <location>
        <begin position="31"/>
        <end position="55"/>
    </location>
</feature>
<dbReference type="PANTHER" id="PTHR30347">
    <property type="entry name" value="POTASSIUM CHANNEL RELATED"/>
    <property type="match status" value="1"/>
</dbReference>
<keyword evidence="6 7" id="KW-0472">Membrane</keyword>
<comment type="caution">
    <text evidence="10">The sequence shown here is derived from an EMBL/GenBank/DDBJ whole genome shotgun (WGS) entry which is preliminary data.</text>
</comment>
<dbReference type="Pfam" id="PF21082">
    <property type="entry name" value="MS_channel_3rd"/>
    <property type="match status" value="1"/>
</dbReference>
<dbReference type="GO" id="GO:0008381">
    <property type="term" value="F:mechanosensitive monoatomic ion channel activity"/>
    <property type="evidence" value="ECO:0007669"/>
    <property type="project" value="UniProtKB-ARBA"/>
</dbReference>
<feature type="transmembrane region" description="Helical" evidence="7">
    <location>
        <begin position="175"/>
        <end position="199"/>
    </location>
</feature>
<evidence type="ECO:0000256" key="1">
    <source>
        <dbReference type="ARBA" id="ARBA00004651"/>
    </source>
</evidence>
<dbReference type="InterPro" id="IPR023408">
    <property type="entry name" value="MscS_beta-dom_sf"/>
</dbReference>
<dbReference type="SUPFAM" id="SSF82689">
    <property type="entry name" value="Mechanosensitive channel protein MscS (YggB), C-terminal domain"/>
    <property type="match status" value="1"/>
</dbReference>
<evidence type="ECO:0000256" key="3">
    <source>
        <dbReference type="ARBA" id="ARBA00022475"/>
    </source>
</evidence>
<dbReference type="EMBL" id="LCYG01000056">
    <property type="protein sequence ID" value="KLK91314.1"/>
    <property type="molecule type" value="Genomic_DNA"/>
</dbReference>
<dbReference type="SUPFAM" id="SSF82861">
    <property type="entry name" value="Mechanosensitive channel protein MscS (YggB), transmembrane region"/>
    <property type="match status" value="1"/>
</dbReference>
<evidence type="ECO:0000256" key="4">
    <source>
        <dbReference type="ARBA" id="ARBA00022692"/>
    </source>
</evidence>
<dbReference type="GO" id="GO:0005886">
    <property type="term" value="C:plasma membrane"/>
    <property type="evidence" value="ECO:0007669"/>
    <property type="project" value="UniProtKB-SubCell"/>
</dbReference>
<dbReference type="PATRIC" id="fig|1225564.3.peg.5509"/>
<accession>A0A0H1R8E2</accession>
<dbReference type="InterPro" id="IPR011014">
    <property type="entry name" value="MscS_channel_TM-2"/>
</dbReference>
<gene>
    <name evidence="10" type="ORF">AA309_20875</name>
</gene>